<reference evidence="1 2" key="1">
    <citation type="submission" date="2016-10" db="EMBL/GenBank/DDBJ databases">
        <authorList>
            <person name="de Groot N.N."/>
        </authorList>
    </citation>
    <scope>NUCLEOTIDE SEQUENCE [LARGE SCALE GENOMIC DNA]</scope>
    <source>
        <strain evidence="1 2">JCM 18415</strain>
    </source>
</reference>
<proteinExistence type="predicted"/>
<dbReference type="InterPro" id="IPR007497">
    <property type="entry name" value="SIMPL/DUF541"/>
</dbReference>
<protein>
    <submittedName>
        <fullName evidence="1">Predicted secreted protein</fullName>
    </submittedName>
</protein>
<dbReference type="InterPro" id="IPR052022">
    <property type="entry name" value="26kDa_periplasmic_antigen"/>
</dbReference>
<dbReference type="PANTHER" id="PTHR34387">
    <property type="entry name" value="SLR1258 PROTEIN"/>
    <property type="match status" value="1"/>
</dbReference>
<dbReference type="PANTHER" id="PTHR34387:SF1">
    <property type="entry name" value="PERIPLASMIC IMMUNOGENIC PROTEIN"/>
    <property type="match status" value="1"/>
</dbReference>
<dbReference type="OrthoDB" id="7062395at2"/>
<organism evidence="1 2">
    <name type="scientific">Halopseudomonas formosensis</name>
    <dbReference type="NCBI Taxonomy" id="1002526"/>
    <lineage>
        <taxon>Bacteria</taxon>
        <taxon>Pseudomonadati</taxon>
        <taxon>Pseudomonadota</taxon>
        <taxon>Gammaproteobacteria</taxon>
        <taxon>Pseudomonadales</taxon>
        <taxon>Pseudomonadaceae</taxon>
        <taxon>Halopseudomonas</taxon>
    </lineage>
</organism>
<dbReference type="Pfam" id="PF04402">
    <property type="entry name" value="SIMPL"/>
    <property type="match status" value="1"/>
</dbReference>
<dbReference type="GO" id="GO:0006974">
    <property type="term" value="P:DNA damage response"/>
    <property type="evidence" value="ECO:0007669"/>
    <property type="project" value="TreeGrafter"/>
</dbReference>
<dbReference type="AlphaFoldDB" id="A0A1I6BSS6"/>
<dbReference type="EMBL" id="FOYD01000006">
    <property type="protein sequence ID" value="SFQ83907.1"/>
    <property type="molecule type" value="Genomic_DNA"/>
</dbReference>
<name>A0A1I6BSS6_9GAMM</name>
<sequence length="233" mass="25537">MRPLFLLPVMACLATATPALADSLNYNQISLRAEVRQSVNNDTLTVTLFTEDQDTDPAKLANRITTRLNKGLEVARKNTGIKVSSGNRSTQPVYDEKRENIIAWRERGEIRLEGTDFASLSGTMGELLGDLALGSMQFSLSADSRSATEDELIKRAIAAFRQRADIATESLGGSDYRIVHLNLNTQFMTPRPYMQSGRMMAMAADMEMATPAVEGGEADVQVSADGVIEVQMR</sequence>
<dbReference type="Gene3D" id="3.30.70.2970">
    <property type="entry name" value="Protein of unknown function (DUF541), domain 2"/>
    <property type="match status" value="1"/>
</dbReference>
<accession>A0A1I6BSS6</accession>
<dbReference type="RefSeq" id="WP_090539019.1">
    <property type="nucleotide sequence ID" value="NZ_FOYD01000006.1"/>
</dbReference>
<evidence type="ECO:0000313" key="2">
    <source>
        <dbReference type="Proteomes" id="UP000242815"/>
    </source>
</evidence>
<dbReference type="Gene3D" id="3.30.110.170">
    <property type="entry name" value="Protein of unknown function (DUF541), domain 1"/>
    <property type="match status" value="1"/>
</dbReference>
<dbReference type="STRING" id="1002526.SAMN05216578_10623"/>
<gene>
    <name evidence="1" type="ORF">SAMN05216578_10623</name>
</gene>
<evidence type="ECO:0000313" key="1">
    <source>
        <dbReference type="EMBL" id="SFQ83907.1"/>
    </source>
</evidence>
<dbReference type="Proteomes" id="UP000242815">
    <property type="component" value="Unassembled WGS sequence"/>
</dbReference>